<proteinExistence type="predicted"/>
<dbReference type="AlphaFoldDB" id="A0A0F9FHX5"/>
<gene>
    <name evidence="1" type="ORF">LCGC14_2302610</name>
</gene>
<reference evidence="1" key="1">
    <citation type="journal article" date="2015" name="Nature">
        <title>Complex archaea that bridge the gap between prokaryotes and eukaryotes.</title>
        <authorList>
            <person name="Spang A."/>
            <person name="Saw J.H."/>
            <person name="Jorgensen S.L."/>
            <person name="Zaremba-Niedzwiedzka K."/>
            <person name="Martijn J."/>
            <person name="Lind A.E."/>
            <person name="van Eijk R."/>
            <person name="Schleper C."/>
            <person name="Guy L."/>
            <person name="Ettema T.J."/>
        </authorList>
    </citation>
    <scope>NUCLEOTIDE SEQUENCE</scope>
</reference>
<sequence>MRTTTKEIDPEDYILSVLSPEQRLDSAFKIARQAFKKTKLTIKDVEDAIERIRKKAYKEEK</sequence>
<protein>
    <submittedName>
        <fullName evidence="1">Uncharacterized protein</fullName>
    </submittedName>
</protein>
<name>A0A0F9FHX5_9ZZZZ</name>
<accession>A0A0F9FHX5</accession>
<comment type="caution">
    <text evidence="1">The sequence shown here is derived from an EMBL/GenBank/DDBJ whole genome shotgun (WGS) entry which is preliminary data.</text>
</comment>
<dbReference type="EMBL" id="LAZR01032494">
    <property type="protein sequence ID" value="KKL50727.1"/>
    <property type="molecule type" value="Genomic_DNA"/>
</dbReference>
<organism evidence="1">
    <name type="scientific">marine sediment metagenome</name>
    <dbReference type="NCBI Taxonomy" id="412755"/>
    <lineage>
        <taxon>unclassified sequences</taxon>
        <taxon>metagenomes</taxon>
        <taxon>ecological metagenomes</taxon>
    </lineage>
</organism>
<evidence type="ECO:0000313" key="1">
    <source>
        <dbReference type="EMBL" id="KKL50727.1"/>
    </source>
</evidence>